<protein>
    <recommendedName>
        <fullName evidence="3">Transcriptional regulator</fullName>
    </recommendedName>
</protein>
<dbReference type="RefSeq" id="WP_269402579.1">
    <property type="nucleotide sequence ID" value="NZ_JAPWGW010000003.1"/>
</dbReference>
<dbReference type="EMBL" id="JAPWGW010000003">
    <property type="protein sequence ID" value="MCZ4298508.1"/>
    <property type="molecule type" value="Genomic_DNA"/>
</dbReference>
<reference evidence="1" key="1">
    <citation type="submission" date="2022-12" db="EMBL/GenBank/DDBJ databases">
        <title>Bacterial isolates from different developmental stages of Nematostella vectensis.</title>
        <authorList>
            <person name="Fraune S."/>
        </authorList>
    </citation>
    <scope>NUCLEOTIDE SEQUENCE</scope>
    <source>
        <strain evidence="1">G21632-S1</strain>
    </source>
</reference>
<sequence>MSGDMMTRAPGRTRIAHLLNVKRKVGEVGIPARSLAQIGRKLQAT</sequence>
<organism evidence="1 2">
    <name type="scientific">Henriciella marina</name>
    <dbReference type="NCBI Taxonomy" id="453851"/>
    <lineage>
        <taxon>Bacteria</taxon>
        <taxon>Pseudomonadati</taxon>
        <taxon>Pseudomonadota</taxon>
        <taxon>Alphaproteobacteria</taxon>
        <taxon>Hyphomonadales</taxon>
        <taxon>Hyphomonadaceae</taxon>
        <taxon>Henriciella</taxon>
    </lineage>
</organism>
<keyword evidence="2" id="KW-1185">Reference proteome</keyword>
<name>A0ABT4LWI3_9PROT</name>
<gene>
    <name evidence="1" type="ORF">O4G74_10595</name>
</gene>
<evidence type="ECO:0000313" key="1">
    <source>
        <dbReference type="EMBL" id="MCZ4298508.1"/>
    </source>
</evidence>
<dbReference type="Proteomes" id="UP001083770">
    <property type="component" value="Unassembled WGS sequence"/>
</dbReference>
<proteinExistence type="predicted"/>
<evidence type="ECO:0000313" key="2">
    <source>
        <dbReference type="Proteomes" id="UP001083770"/>
    </source>
</evidence>
<accession>A0ABT4LWI3</accession>
<evidence type="ECO:0008006" key="3">
    <source>
        <dbReference type="Google" id="ProtNLM"/>
    </source>
</evidence>
<comment type="caution">
    <text evidence="1">The sequence shown here is derived from an EMBL/GenBank/DDBJ whole genome shotgun (WGS) entry which is preliminary data.</text>
</comment>